<dbReference type="EMBL" id="JAYERP010000001">
    <property type="protein sequence ID" value="MEA3568735.1"/>
    <property type="molecule type" value="Genomic_DNA"/>
</dbReference>
<dbReference type="InterPro" id="IPR037522">
    <property type="entry name" value="HD_GYP_dom"/>
</dbReference>
<dbReference type="RefSeq" id="WP_323076082.1">
    <property type="nucleotide sequence ID" value="NZ_CBCSKM010000021.1"/>
</dbReference>
<protein>
    <submittedName>
        <fullName evidence="3">HD-GYP domain-containing protein</fullName>
        <ecNumber evidence="3">3.1.4.-</ecNumber>
    </submittedName>
</protein>
<evidence type="ECO:0000313" key="4">
    <source>
        <dbReference type="Proteomes" id="UP001292216"/>
    </source>
</evidence>
<keyword evidence="3" id="KW-0378">Hydrolase</keyword>
<keyword evidence="4" id="KW-1185">Reference proteome</keyword>
<dbReference type="PROSITE" id="PS51831">
    <property type="entry name" value="HD"/>
    <property type="match status" value="1"/>
</dbReference>
<reference evidence="3 4" key="1">
    <citation type="submission" date="2023-12" db="EMBL/GenBank/DDBJ databases">
        <title>Whole genome sequencing of Paenibacillus phoenicis isolated from the Phoenix Mars Lander spacecraft assembly facility.</title>
        <authorList>
            <person name="Garcia A."/>
            <person name="Venkateswaran K."/>
        </authorList>
    </citation>
    <scope>NUCLEOTIDE SEQUENCE [LARGE SCALE GENOMIC DNA]</scope>
    <source>
        <strain evidence="3 4">3PO2SA</strain>
    </source>
</reference>
<evidence type="ECO:0000313" key="3">
    <source>
        <dbReference type="EMBL" id="MEA3568735.1"/>
    </source>
</evidence>
<dbReference type="GO" id="GO:0016787">
    <property type="term" value="F:hydrolase activity"/>
    <property type="evidence" value="ECO:0007669"/>
    <property type="project" value="UniProtKB-KW"/>
</dbReference>
<dbReference type="PANTHER" id="PTHR43155:SF2">
    <property type="entry name" value="CYCLIC DI-GMP PHOSPHODIESTERASE PA4108"/>
    <property type="match status" value="1"/>
</dbReference>
<evidence type="ECO:0000259" key="2">
    <source>
        <dbReference type="PROSITE" id="PS51832"/>
    </source>
</evidence>
<gene>
    <name evidence="3" type="ORF">U9M73_01815</name>
</gene>
<proteinExistence type="predicted"/>
<organism evidence="3 4">
    <name type="scientific">Paenibacillus phoenicis</name>
    <dbReference type="NCBI Taxonomy" id="554117"/>
    <lineage>
        <taxon>Bacteria</taxon>
        <taxon>Bacillati</taxon>
        <taxon>Bacillota</taxon>
        <taxon>Bacilli</taxon>
        <taxon>Bacillales</taxon>
        <taxon>Paenibacillaceae</taxon>
        <taxon>Paenibacillus</taxon>
    </lineage>
</organism>
<dbReference type="InterPro" id="IPR006674">
    <property type="entry name" value="HD_domain"/>
</dbReference>
<sequence>MILIDNTWFIGRRLNNNIYSKQGSLLLPKNSILNTRHLDLLRQHGIEIGAEDTELVTEVIVDEAISEVQSIYEKIHQNSSQLSNQVIRHIVMPKIQEICFNNNLSNVILDLSKKDHYTYRHCIGVAILSYLIGKWLGLKEEELNDLAVAGLLHDLGKTKIPDSILKKPGKLSVEEYSEMKRHTHFGYEMVSNLPGMSEQQALVALQHHEREDGSGYPFGVSGDKITYFSKIVAVADVFHTMVSERVYKKPVPLYQVFQEIYQRAFGLFDPIIVQCFITNVMNRMIGDSVLLSDGQVARIVMLHPDDLINPLVEFQGQFYDLRHSKNKILGFTSNQ</sequence>
<dbReference type="Gene3D" id="1.10.3210.10">
    <property type="entry name" value="Hypothetical protein af1432"/>
    <property type="match status" value="1"/>
</dbReference>
<comment type="caution">
    <text evidence="3">The sequence shown here is derived from an EMBL/GenBank/DDBJ whole genome shotgun (WGS) entry which is preliminary data.</text>
</comment>
<accession>A0ABU5PFV9</accession>
<dbReference type="Pfam" id="PF13487">
    <property type="entry name" value="HD_5"/>
    <property type="match status" value="1"/>
</dbReference>
<dbReference type="SMART" id="SM00471">
    <property type="entry name" value="HDc"/>
    <property type="match status" value="1"/>
</dbReference>
<name>A0ABU5PFV9_9BACL</name>
<dbReference type="EC" id="3.1.4.-" evidence="3"/>
<dbReference type="PROSITE" id="PS51832">
    <property type="entry name" value="HD_GYP"/>
    <property type="match status" value="1"/>
</dbReference>
<dbReference type="SUPFAM" id="SSF109604">
    <property type="entry name" value="HD-domain/PDEase-like"/>
    <property type="match status" value="1"/>
</dbReference>
<dbReference type="PANTHER" id="PTHR43155">
    <property type="entry name" value="CYCLIC DI-GMP PHOSPHODIESTERASE PA4108-RELATED"/>
    <property type="match status" value="1"/>
</dbReference>
<feature type="domain" description="HD-GYP" evidence="2">
    <location>
        <begin position="96"/>
        <end position="292"/>
    </location>
</feature>
<evidence type="ECO:0000259" key="1">
    <source>
        <dbReference type="PROSITE" id="PS51831"/>
    </source>
</evidence>
<dbReference type="CDD" id="cd00077">
    <property type="entry name" value="HDc"/>
    <property type="match status" value="1"/>
</dbReference>
<dbReference type="Proteomes" id="UP001292216">
    <property type="component" value="Unassembled WGS sequence"/>
</dbReference>
<dbReference type="InterPro" id="IPR003607">
    <property type="entry name" value="HD/PDEase_dom"/>
</dbReference>
<feature type="domain" description="HD" evidence="1">
    <location>
        <begin position="118"/>
        <end position="241"/>
    </location>
</feature>